<dbReference type="RefSeq" id="WP_072815684.1">
    <property type="nucleotide sequence ID" value="NZ_LT670849.1"/>
</dbReference>
<name>A0A1M7SQB6_9BRAD</name>
<dbReference type="Proteomes" id="UP000184096">
    <property type="component" value="Chromosome I"/>
</dbReference>
<sequence length="347" mass="38962">MKVLVTGSDGYIGAVLGPTLLERGFEVVGMDCGYYRDGWLFNDQRTRPLTLSKDIRQVTAKDVEGFDAVVHLAELSNDPLGEHRASITYDINHQGSVRLAIACKEAGVPRFVYTSSCSVYGAAGDGNDRDENSETNALTAYAKCKVLVERDVAAMAGPHFSPVFLRNATAFGASPRMRFDIVLNNLAGFAWTSNEIKMTSDGTPWRPLVHIADISEAVVSVLTAPRQQIHNQIFNVGDDNQNYRVREIAEVVGNIFEGAKVSFGQQGGDNRSYRISFEKIRRHLPDFQCRWTAEKGARELEEIFRRVQMTKETFMFRAFTRLEQLKHLLATGQIDESFYWRSYNEAP</sequence>
<feature type="domain" description="NAD-dependent epimerase/dehydratase" evidence="1">
    <location>
        <begin position="3"/>
        <end position="237"/>
    </location>
</feature>
<accession>A0A1M7SQB6</accession>
<proteinExistence type="predicted"/>
<dbReference type="InterPro" id="IPR050177">
    <property type="entry name" value="Lipid_A_modif_metabolic_enz"/>
</dbReference>
<keyword evidence="3" id="KW-1185">Reference proteome</keyword>
<dbReference type="EMBL" id="LT670849">
    <property type="protein sequence ID" value="SHN60568.1"/>
    <property type="molecule type" value="Genomic_DNA"/>
</dbReference>
<reference evidence="3" key="1">
    <citation type="submission" date="2016-11" db="EMBL/GenBank/DDBJ databases">
        <authorList>
            <person name="Varghese N."/>
            <person name="Submissions S."/>
        </authorList>
    </citation>
    <scope>NUCLEOTIDE SEQUENCE [LARGE SCALE GENOMIC DNA]</scope>
    <source>
        <strain evidence="3">GAS401</strain>
    </source>
</reference>
<organism evidence="2 3">
    <name type="scientific">Bradyrhizobium erythrophlei</name>
    <dbReference type="NCBI Taxonomy" id="1437360"/>
    <lineage>
        <taxon>Bacteria</taxon>
        <taxon>Pseudomonadati</taxon>
        <taxon>Pseudomonadota</taxon>
        <taxon>Alphaproteobacteria</taxon>
        <taxon>Hyphomicrobiales</taxon>
        <taxon>Nitrobacteraceae</taxon>
        <taxon>Bradyrhizobium</taxon>
    </lineage>
</organism>
<dbReference type="PANTHER" id="PTHR43245">
    <property type="entry name" value="BIFUNCTIONAL POLYMYXIN RESISTANCE PROTEIN ARNA"/>
    <property type="match status" value="1"/>
</dbReference>
<dbReference type="InterPro" id="IPR036291">
    <property type="entry name" value="NAD(P)-bd_dom_sf"/>
</dbReference>
<dbReference type="OrthoDB" id="9795501at2"/>
<dbReference type="InterPro" id="IPR001509">
    <property type="entry name" value="Epimerase_deHydtase"/>
</dbReference>
<dbReference type="Gene3D" id="3.40.50.720">
    <property type="entry name" value="NAD(P)-binding Rossmann-like Domain"/>
    <property type="match status" value="1"/>
</dbReference>
<protein>
    <submittedName>
        <fullName evidence="2">Nucleoside-diphosphate-sugar epimerase</fullName>
    </submittedName>
</protein>
<dbReference type="PANTHER" id="PTHR43245:SF23">
    <property type="entry name" value="NAD(P)-BINDING DOMAIN-CONTAINING PROTEIN"/>
    <property type="match status" value="1"/>
</dbReference>
<evidence type="ECO:0000259" key="1">
    <source>
        <dbReference type="Pfam" id="PF01370"/>
    </source>
</evidence>
<dbReference type="Pfam" id="PF01370">
    <property type="entry name" value="Epimerase"/>
    <property type="match status" value="1"/>
</dbReference>
<dbReference type="AlphaFoldDB" id="A0A1M7SQB6"/>
<evidence type="ECO:0000313" key="3">
    <source>
        <dbReference type="Proteomes" id="UP000184096"/>
    </source>
</evidence>
<gene>
    <name evidence="2" type="ORF">SAMN05444170_0014</name>
</gene>
<evidence type="ECO:0000313" key="2">
    <source>
        <dbReference type="EMBL" id="SHN60568.1"/>
    </source>
</evidence>
<dbReference type="SUPFAM" id="SSF51735">
    <property type="entry name" value="NAD(P)-binding Rossmann-fold domains"/>
    <property type="match status" value="1"/>
</dbReference>
<dbReference type="CDD" id="cd08946">
    <property type="entry name" value="SDR_e"/>
    <property type="match status" value="1"/>
</dbReference>